<reference evidence="1" key="1">
    <citation type="submission" date="2022-10" db="EMBL/GenBank/DDBJ databases">
        <title>Comparative genomic analysis of Cohnella hashimotonis sp. nov., isolated from the International Space Station.</title>
        <authorList>
            <person name="Simpson A."/>
            <person name="Venkateswaran K."/>
        </authorList>
    </citation>
    <scope>NUCLEOTIDE SEQUENCE</scope>
    <source>
        <strain evidence="1">DSM 28161</strain>
    </source>
</reference>
<dbReference type="Gene3D" id="3.30.530.20">
    <property type="match status" value="1"/>
</dbReference>
<dbReference type="AlphaFoldDB" id="A0A9X4KW27"/>
<organism evidence="1 2">
    <name type="scientific">Cohnella rhizosphaerae</name>
    <dbReference type="NCBI Taxonomy" id="1457232"/>
    <lineage>
        <taxon>Bacteria</taxon>
        <taxon>Bacillati</taxon>
        <taxon>Bacillota</taxon>
        <taxon>Bacilli</taxon>
        <taxon>Bacillales</taxon>
        <taxon>Paenibacillaceae</taxon>
        <taxon>Cohnella</taxon>
    </lineage>
</organism>
<keyword evidence="2" id="KW-1185">Reference proteome</keyword>
<evidence type="ECO:0000313" key="1">
    <source>
        <dbReference type="EMBL" id="MDG0809589.1"/>
    </source>
</evidence>
<evidence type="ECO:0008006" key="3">
    <source>
        <dbReference type="Google" id="ProtNLM"/>
    </source>
</evidence>
<dbReference type="RefSeq" id="WP_277530968.1">
    <property type="nucleotide sequence ID" value="NZ_JAPDIA010000003.1"/>
</dbReference>
<name>A0A9X4KW27_9BACL</name>
<dbReference type="Proteomes" id="UP001153404">
    <property type="component" value="Unassembled WGS sequence"/>
</dbReference>
<dbReference type="Pfam" id="PF10604">
    <property type="entry name" value="Polyketide_cyc2"/>
    <property type="match status" value="1"/>
</dbReference>
<dbReference type="SUPFAM" id="SSF55961">
    <property type="entry name" value="Bet v1-like"/>
    <property type="match status" value="1"/>
</dbReference>
<comment type="caution">
    <text evidence="1">The sequence shown here is derived from an EMBL/GenBank/DDBJ whole genome shotgun (WGS) entry which is preliminary data.</text>
</comment>
<sequence length="169" mass="19318">MSDSIYRFAHAWRVNRDKERLWALIADFRYDDWWPNVKIERIATDEWGEGSGSIYASEFRPGPLYALKLRVSVVESRPPTVVALRVEGDLEGHAVVRLHGAGRATEVHCLMELETKRGWMRALAPLLRPVFVRNHRRMMEAGVAGLAAYLDADIVPRSVHAPYRRLARG</sequence>
<dbReference type="InterPro" id="IPR023393">
    <property type="entry name" value="START-like_dom_sf"/>
</dbReference>
<gene>
    <name evidence="1" type="ORF">OMP40_09730</name>
</gene>
<protein>
    <recommendedName>
        <fullName evidence="3">Polyketide cyclase</fullName>
    </recommendedName>
</protein>
<dbReference type="EMBL" id="JAPDIA010000003">
    <property type="protein sequence ID" value="MDG0809589.1"/>
    <property type="molecule type" value="Genomic_DNA"/>
</dbReference>
<evidence type="ECO:0000313" key="2">
    <source>
        <dbReference type="Proteomes" id="UP001153404"/>
    </source>
</evidence>
<dbReference type="InterPro" id="IPR019587">
    <property type="entry name" value="Polyketide_cyclase/dehydratase"/>
</dbReference>
<accession>A0A9X4KW27</accession>
<proteinExistence type="predicted"/>